<accession>A0ABP6E499</accession>
<gene>
    <name evidence="2" type="ORF">GCM10010307_76320</name>
</gene>
<keyword evidence="3" id="KW-1185">Reference proteome</keyword>
<dbReference type="Gene3D" id="3.40.605.10">
    <property type="entry name" value="Aldehyde Dehydrogenase, Chain A, domain 1"/>
    <property type="match status" value="1"/>
</dbReference>
<protein>
    <recommendedName>
        <fullName evidence="4">Aldehyde dehydrogenase family protein</fullName>
    </recommendedName>
</protein>
<name>A0ABP6E499_9ACTN</name>
<dbReference type="Proteomes" id="UP001500151">
    <property type="component" value="Unassembled WGS sequence"/>
</dbReference>
<comment type="caution">
    <text evidence="2">The sequence shown here is derived from an EMBL/GenBank/DDBJ whole genome shotgun (WGS) entry which is preliminary data.</text>
</comment>
<evidence type="ECO:0000313" key="3">
    <source>
        <dbReference type="Proteomes" id="UP001500151"/>
    </source>
</evidence>
<dbReference type="InterPro" id="IPR016162">
    <property type="entry name" value="Ald_DH_N"/>
</dbReference>
<dbReference type="EMBL" id="BAAASJ010000118">
    <property type="protein sequence ID" value="GAA2659669.1"/>
    <property type="molecule type" value="Genomic_DNA"/>
</dbReference>
<reference evidence="3" key="1">
    <citation type="journal article" date="2019" name="Int. J. Syst. Evol. Microbiol.">
        <title>The Global Catalogue of Microorganisms (GCM) 10K type strain sequencing project: providing services to taxonomists for standard genome sequencing and annotation.</title>
        <authorList>
            <consortium name="The Broad Institute Genomics Platform"/>
            <consortium name="The Broad Institute Genome Sequencing Center for Infectious Disease"/>
            <person name="Wu L."/>
            <person name="Ma J."/>
        </authorList>
    </citation>
    <scope>NUCLEOTIDE SEQUENCE [LARGE SCALE GENOMIC DNA]</scope>
    <source>
        <strain evidence="3">JCM 4524</strain>
    </source>
</reference>
<dbReference type="SUPFAM" id="SSF53720">
    <property type="entry name" value="ALDH-like"/>
    <property type="match status" value="1"/>
</dbReference>
<evidence type="ECO:0000313" key="2">
    <source>
        <dbReference type="EMBL" id="GAA2659669.1"/>
    </source>
</evidence>
<keyword evidence="1" id="KW-0560">Oxidoreductase</keyword>
<evidence type="ECO:0008006" key="4">
    <source>
        <dbReference type="Google" id="ProtNLM"/>
    </source>
</evidence>
<dbReference type="InterPro" id="IPR016161">
    <property type="entry name" value="Ald_DH/histidinol_DH"/>
</dbReference>
<proteinExistence type="predicted"/>
<dbReference type="RefSeq" id="WP_344395945.1">
    <property type="nucleotide sequence ID" value="NZ_BAAASJ010000118.1"/>
</dbReference>
<sequence length="90" mass="9267">MTGEHVAAKDGRYFETTEALTGEPIARVAAASADDVNHAVDAAAAVLAPMAVVPAAAFSPAVGAAWLADARETEASQRLDRELEEFLGSV</sequence>
<organism evidence="2 3">
    <name type="scientific">Streptomyces vastus</name>
    <dbReference type="NCBI Taxonomy" id="285451"/>
    <lineage>
        <taxon>Bacteria</taxon>
        <taxon>Bacillati</taxon>
        <taxon>Actinomycetota</taxon>
        <taxon>Actinomycetes</taxon>
        <taxon>Kitasatosporales</taxon>
        <taxon>Streptomycetaceae</taxon>
        <taxon>Streptomyces</taxon>
    </lineage>
</organism>
<evidence type="ECO:0000256" key="1">
    <source>
        <dbReference type="ARBA" id="ARBA00023002"/>
    </source>
</evidence>